<dbReference type="Proteomes" id="UP000287033">
    <property type="component" value="Unassembled WGS sequence"/>
</dbReference>
<dbReference type="PANTHER" id="PTHR43245">
    <property type="entry name" value="BIFUNCTIONAL POLYMYXIN RESISTANCE PROTEIN ARNA"/>
    <property type="match status" value="1"/>
</dbReference>
<dbReference type="STRING" id="137246.A0A401SS98"/>
<dbReference type="AlphaFoldDB" id="A0A401SS98"/>
<dbReference type="GO" id="GO:0005789">
    <property type="term" value="C:endoplasmic reticulum membrane"/>
    <property type="evidence" value="ECO:0007669"/>
    <property type="project" value="UniProtKB-SubCell"/>
</dbReference>
<dbReference type="GO" id="GO:0006694">
    <property type="term" value="P:steroid biosynthetic process"/>
    <property type="evidence" value="ECO:0007669"/>
    <property type="project" value="InterPro"/>
</dbReference>
<feature type="domain" description="3-beta hydroxysteroid dehydrogenase/isomerase" evidence="11">
    <location>
        <begin position="9"/>
        <end position="291"/>
    </location>
</feature>
<evidence type="ECO:0000313" key="13">
    <source>
        <dbReference type="Proteomes" id="UP000287033"/>
    </source>
</evidence>
<evidence type="ECO:0000256" key="8">
    <source>
        <dbReference type="ARBA" id="ARBA00023128"/>
    </source>
</evidence>
<keyword evidence="6" id="KW-1133">Transmembrane helix</keyword>
<keyword evidence="8" id="KW-0496">Mitochondrion</keyword>
<gene>
    <name evidence="12" type="ORF">chiPu_0011729</name>
</gene>
<dbReference type="InterPro" id="IPR036291">
    <property type="entry name" value="NAD(P)-bd_dom_sf"/>
</dbReference>
<evidence type="ECO:0000256" key="2">
    <source>
        <dbReference type="ARBA" id="ARBA00004389"/>
    </source>
</evidence>
<keyword evidence="9" id="KW-0472">Membrane</keyword>
<dbReference type="GO" id="GO:0031966">
    <property type="term" value="C:mitochondrial membrane"/>
    <property type="evidence" value="ECO:0007669"/>
    <property type="project" value="UniProtKB-SubCell"/>
</dbReference>
<evidence type="ECO:0000256" key="10">
    <source>
        <dbReference type="RuleBase" id="RU004475"/>
    </source>
</evidence>
<dbReference type="OMA" id="GGKFYFV"/>
<dbReference type="Gene3D" id="3.40.50.720">
    <property type="entry name" value="NAD(P)-binding Rossmann-like Domain"/>
    <property type="match status" value="1"/>
</dbReference>
<dbReference type="Pfam" id="PF01073">
    <property type="entry name" value="3Beta_HSD"/>
    <property type="match status" value="1"/>
</dbReference>
<keyword evidence="4" id="KW-0812">Transmembrane</keyword>
<keyword evidence="5" id="KW-0256">Endoplasmic reticulum</keyword>
<organism evidence="12 13">
    <name type="scientific">Chiloscyllium punctatum</name>
    <name type="common">Brownbanded bambooshark</name>
    <name type="synonym">Hemiscyllium punctatum</name>
    <dbReference type="NCBI Taxonomy" id="137246"/>
    <lineage>
        <taxon>Eukaryota</taxon>
        <taxon>Metazoa</taxon>
        <taxon>Chordata</taxon>
        <taxon>Craniata</taxon>
        <taxon>Vertebrata</taxon>
        <taxon>Chondrichthyes</taxon>
        <taxon>Elasmobranchii</taxon>
        <taxon>Galeomorphii</taxon>
        <taxon>Galeoidea</taxon>
        <taxon>Orectolobiformes</taxon>
        <taxon>Hemiscylliidae</taxon>
        <taxon>Chiloscyllium</taxon>
    </lineage>
</organism>
<proteinExistence type="inferred from homology"/>
<protein>
    <recommendedName>
        <fullName evidence="11">3-beta hydroxysteroid dehydrogenase/isomerase domain-containing protein</fullName>
    </recommendedName>
</protein>
<dbReference type="InterPro" id="IPR050177">
    <property type="entry name" value="Lipid_A_modif_metabolic_enz"/>
</dbReference>
<dbReference type="InterPro" id="IPR002225">
    <property type="entry name" value="3Beta_OHSteriod_DH/Estase"/>
</dbReference>
<comment type="subcellular location">
    <subcellularLocation>
        <location evidence="2">Endoplasmic reticulum membrane</location>
        <topology evidence="2">Single-pass membrane protein</topology>
    </subcellularLocation>
    <subcellularLocation>
        <location evidence="1">Mitochondrion membrane</location>
        <topology evidence="1">Single-pass membrane protein</topology>
    </subcellularLocation>
</comment>
<dbReference type="EMBL" id="BEZZ01000499">
    <property type="protein sequence ID" value="GCC33261.1"/>
    <property type="molecule type" value="Genomic_DNA"/>
</dbReference>
<dbReference type="FunFam" id="3.40.50.720:FF:000220">
    <property type="entry name" value="3 beta-hydroxysteroid dehydrogenase/Delta 5--&gt;4-isomerase type 1"/>
    <property type="match status" value="1"/>
</dbReference>
<dbReference type="OrthoDB" id="1925334at2759"/>
<evidence type="ECO:0000256" key="1">
    <source>
        <dbReference type="ARBA" id="ARBA00004304"/>
    </source>
</evidence>
<keyword evidence="13" id="KW-1185">Reference proteome</keyword>
<dbReference type="PANTHER" id="PTHR43245:SF51">
    <property type="entry name" value="SHORT CHAIN DEHYDROGENASE_REDUCTASE FAMILY 42E, MEMBER 2"/>
    <property type="match status" value="1"/>
</dbReference>
<name>A0A401SS98_CHIPU</name>
<evidence type="ECO:0000313" key="12">
    <source>
        <dbReference type="EMBL" id="GCC33261.1"/>
    </source>
</evidence>
<evidence type="ECO:0000259" key="11">
    <source>
        <dbReference type="Pfam" id="PF01073"/>
    </source>
</evidence>
<dbReference type="GO" id="GO:0016616">
    <property type="term" value="F:oxidoreductase activity, acting on the CH-OH group of donors, NAD or NADP as acceptor"/>
    <property type="evidence" value="ECO:0007669"/>
    <property type="project" value="InterPro"/>
</dbReference>
<evidence type="ECO:0000256" key="5">
    <source>
        <dbReference type="ARBA" id="ARBA00022824"/>
    </source>
</evidence>
<dbReference type="SUPFAM" id="SSF51735">
    <property type="entry name" value="NAD(P)-binding Rossmann-fold domains"/>
    <property type="match status" value="1"/>
</dbReference>
<evidence type="ECO:0000256" key="4">
    <source>
        <dbReference type="ARBA" id="ARBA00022692"/>
    </source>
</evidence>
<sequence>MPANGEIFLVTGGNGFLGQEIIKLLIEENLSEIRILDKVIEQAFVEDLQALTGGRIKVTAFIGDVRDKEVLQTACEGVTCVIHTASVIDVWGYISNEELEAVNVKGTQLLIETSIQQNVKCFIYTSSVEVVGPNVRGDSICNGDEDTVYPSKLKFYYSKTKQVAEQLVLTSNGCLLPNGEQMVTCAVRPTYIYGENCRFMIPHLDEGINNGNILKRTSRKQALVNPVYVRNVAWAHILVARAMKDKDRKKIVGGKFYYITDDTPHMSYSDFNHEMMSPLGFTLPEKLSMPLLLMYFTSFMMEMLQFLLQPFITYVPRINRHLITMFNTKFTFTSHKAFSDFDYIPRYSWEVAKKRTTAWLASIVQDRRDNLNKKKLELQKQKPKS</sequence>
<evidence type="ECO:0000256" key="9">
    <source>
        <dbReference type="ARBA" id="ARBA00023136"/>
    </source>
</evidence>
<comment type="similarity">
    <text evidence="3 10">Belongs to the 3-beta-HSD family.</text>
</comment>
<evidence type="ECO:0000256" key="6">
    <source>
        <dbReference type="ARBA" id="ARBA00022989"/>
    </source>
</evidence>
<comment type="caution">
    <text evidence="12">The sequence shown here is derived from an EMBL/GenBank/DDBJ whole genome shotgun (WGS) entry which is preliminary data.</text>
</comment>
<keyword evidence="7 10" id="KW-0560">Oxidoreductase</keyword>
<evidence type="ECO:0000256" key="3">
    <source>
        <dbReference type="ARBA" id="ARBA00009219"/>
    </source>
</evidence>
<accession>A0A401SS98</accession>
<reference evidence="12 13" key="1">
    <citation type="journal article" date="2018" name="Nat. Ecol. Evol.">
        <title>Shark genomes provide insights into elasmobranch evolution and the origin of vertebrates.</title>
        <authorList>
            <person name="Hara Y"/>
            <person name="Yamaguchi K"/>
            <person name="Onimaru K"/>
            <person name="Kadota M"/>
            <person name="Koyanagi M"/>
            <person name="Keeley SD"/>
            <person name="Tatsumi K"/>
            <person name="Tanaka K"/>
            <person name="Motone F"/>
            <person name="Kageyama Y"/>
            <person name="Nozu R"/>
            <person name="Adachi N"/>
            <person name="Nishimura O"/>
            <person name="Nakagawa R"/>
            <person name="Tanegashima C"/>
            <person name="Kiyatake I"/>
            <person name="Matsumoto R"/>
            <person name="Murakumo K"/>
            <person name="Nishida K"/>
            <person name="Terakita A"/>
            <person name="Kuratani S"/>
            <person name="Sato K"/>
            <person name="Hyodo S Kuraku.S."/>
        </authorList>
    </citation>
    <scope>NUCLEOTIDE SEQUENCE [LARGE SCALE GENOMIC DNA]</scope>
</reference>
<evidence type="ECO:0000256" key="7">
    <source>
        <dbReference type="ARBA" id="ARBA00023002"/>
    </source>
</evidence>